<organism evidence="1 2">
    <name type="scientific">Brevibacterium linens</name>
    <dbReference type="NCBI Taxonomy" id="1703"/>
    <lineage>
        <taxon>Bacteria</taxon>
        <taxon>Bacillati</taxon>
        <taxon>Actinomycetota</taxon>
        <taxon>Actinomycetes</taxon>
        <taxon>Micrococcales</taxon>
        <taxon>Brevibacteriaceae</taxon>
        <taxon>Brevibacterium</taxon>
    </lineage>
</organism>
<dbReference type="RefSeq" id="WP_052239906.1">
    <property type="nucleotide sequence ID" value="NZ_JTJZ01000018.1"/>
</dbReference>
<protein>
    <recommendedName>
        <fullName evidence="3">IrrE N-terminal-like domain-containing protein</fullName>
    </recommendedName>
</protein>
<sequence>MHHPWRELRERGDGVVLHFTRFNDTRVAATNGNNAIWLDQDLLQVERRCAIQHEQAHIDLGHTNCDDPREEQAARRLTAQKLIHWDALVDVFKWAHTAFEAADELWVTPEVLEDRLRFLLPHEKGLLRLIGASRHA</sequence>
<dbReference type="Proteomes" id="UP000031488">
    <property type="component" value="Unassembled WGS sequence"/>
</dbReference>
<dbReference type="EMBL" id="JTJZ01000018">
    <property type="protein sequence ID" value="KHS52595.1"/>
    <property type="molecule type" value="Genomic_DNA"/>
</dbReference>
<name>A0A0B9A1D1_BRELN</name>
<evidence type="ECO:0008006" key="3">
    <source>
        <dbReference type="Google" id="ProtNLM"/>
    </source>
</evidence>
<gene>
    <name evidence="1" type="ORF">AE0388_1578</name>
</gene>
<comment type="caution">
    <text evidence="1">The sequence shown here is derived from an EMBL/GenBank/DDBJ whole genome shotgun (WGS) entry which is preliminary data.</text>
</comment>
<proteinExistence type="predicted"/>
<dbReference type="OrthoDB" id="4727201at2"/>
<dbReference type="AlphaFoldDB" id="A0A0B9A1D1"/>
<evidence type="ECO:0000313" key="2">
    <source>
        <dbReference type="Proteomes" id="UP000031488"/>
    </source>
</evidence>
<keyword evidence="2" id="KW-1185">Reference proteome</keyword>
<evidence type="ECO:0000313" key="1">
    <source>
        <dbReference type="EMBL" id="KHS52595.1"/>
    </source>
</evidence>
<reference evidence="1 2" key="1">
    <citation type="submission" date="2014-11" db="EMBL/GenBank/DDBJ databases">
        <title>Draft Genome Sequence of Brevibacterium linens AE038-8.</title>
        <authorList>
            <person name="Maizel D."/>
            <person name="Utturkar S.M."/>
            <person name="Brown S.D."/>
            <person name="Ferrero M."/>
            <person name="Rosen B.P."/>
        </authorList>
    </citation>
    <scope>NUCLEOTIDE SEQUENCE [LARGE SCALE GENOMIC DNA]</scope>
    <source>
        <strain evidence="1 2">AE038-8</strain>
    </source>
</reference>
<accession>A0A0B9A1D1</accession>
<dbReference type="PATRIC" id="fig|1703.6.peg.1465"/>